<reference evidence="3 4" key="1">
    <citation type="submission" date="2017-07" db="EMBL/GenBank/DDBJ databases">
        <authorList>
            <person name="Sun Z.S."/>
            <person name="Albrecht U."/>
            <person name="Echele G."/>
            <person name="Lee C.C."/>
        </authorList>
    </citation>
    <scope>NUCLEOTIDE SEQUENCE [LARGE SCALE GENOMIC DNA]</scope>
    <source>
        <strain evidence="3 4">DSM 14827</strain>
    </source>
</reference>
<dbReference type="SUPFAM" id="SSF46785">
    <property type="entry name" value="Winged helix' DNA-binding domain"/>
    <property type="match status" value="1"/>
</dbReference>
<name>A0A239Q0E9_9RHOB</name>
<organism evidence="3 4">
    <name type="scientific">Paracoccus seriniphilus</name>
    <dbReference type="NCBI Taxonomy" id="184748"/>
    <lineage>
        <taxon>Bacteria</taxon>
        <taxon>Pseudomonadati</taxon>
        <taxon>Pseudomonadota</taxon>
        <taxon>Alphaproteobacteria</taxon>
        <taxon>Rhodobacterales</taxon>
        <taxon>Paracoccaceae</taxon>
        <taxon>Paracoccus</taxon>
    </lineage>
</organism>
<dbReference type="InterPro" id="IPR039422">
    <property type="entry name" value="MarR/SlyA-like"/>
</dbReference>
<dbReference type="SMART" id="SM00347">
    <property type="entry name" value="HTH_MARR"/>
    <property type="match status" value="1"/>
</dbReference>
<keyword evidence="4" id="KW-1185">Reference proteome</keyword>
<evidence type="ECO:0000256" key="1">
    <source>
        <dbReference type="SAM" id="MobiDB-lite"/>
    </source>
</evidence>
<protein>
    <submittedName>
        <fullName evidence="3">Transcriptional regulator, MarR family</fullName>
    </submittedName>
</protein>
<dbReference type="InterPro" id="IPR000835">
    <property type="entry name" value="HTH_MarR-typ"/>
</dbReference>
<dbReference type="Pfam" id="PF12802">
    <property type="entry name" value="MarR_2"/>
    <property type="match status" value="1"/>
</dbReference>
<dbReference type="PROSITE" id="PS50995">
    <property type="entry name" value="HTH_MARR_2"/>
    <property type="match status" value="1"/>
</dbReference>
<dbReference type="EMBL" id="FZQB01000012">
    <property type="protein sequence ID" value="SNT75672.1"/>
    <property type="molecule type" value="Genomic_DNA"/>
</dbReference>
<dbReference type="PANTHER" id="PTHR33164:SF43">
    <property type="entry name" value="HTH-TYPE TRANSCRIPTIONAL REPRESSOR YETL"/>
    <property type="match status" value="1"/>
</dbReference>
<dbReference type="GO" id="GO:0006950">
    <property type="term" value="P:response to stress"/>
    <property type="evidence" value="ECO:0007669"/>
    <property type="project" value="TreeGrafter"/>
</dbReference>
<dbReference type="Proteomes" id="UP000198307">
    <property type="component" value="Unassembled WGS sequence"/>
</dbReference>
<dbReference type="AlphaFoldDB" id="A0A239Q0E9"/>
<dbReference type="Gene3D" id="1.10.10.10">
    <property type="entry name" value="Winged helix-like DNA-binding domain superfamily/Winged helix DNA-binding domain"/>
    <property type="match status" value="1"/>
</dbReference>
<evidence type="ECO:0000313" key="4">
    <source>
        <dbReference type="Proteomes" id="UP000198307"/>
    </source>
</evidence>
<feature type="region of interest" description="Disordered" evidence="1">
    <location>
        <begin position="134"/>
        <end position="154"/>
    </location>
</feature>
<dbReference type="RefSeq" id="WP_089345195.1">
    <property type="nucleotide sequence ID" value="NZ_CP067130.1"/>
</dbReference>
<sequence length="154" mass="17096">METELLLLHPLLHSADLVEEALRRRLDMIGLRPRQARVIDALSRMEPASQVALAREFAITPASMSTMTARLIDAGLISREVDPSEARSNLLRLTDRGRGLLSEIHIAWSEIDAMISQLVGPENAAELSRQTKNLREKLGGHVPGQCKSPSERTR</sequence>
<dbReference type="InterPro" id="IPR036390">
    <property type="entry name" value="WH_DNA-bd_sf"/>
</dbReference>
<proteinExistence type="predicted"/>
<dbReference type="InterPro" id="IPR036388">
    <property type="entry name" value="WH-like_DNA-bd_sf"/>
</dbReference>
<dbReference type="OrthoDB" id="8452803at2"/>
<accession>A0A239Q0E9</accession>
<gene>
    <name evidence="3" type="ORF">SAMN05444959_11293</name>
</gene>
<evidence type="ECO:0000259" key="2">
    <source>
        <dbReference type="PROSITE" id="PS50995"/>
    </source>
</evidence>
<evidence type="ECO:0000313" key="3">
    <source>
        <dbReference type="EMBL" id="SNT75672.1"/>
    </source>
</evidence>
<dbReference type="GO" id="GO:0003700">
    <property type="term" value="F:DNA-binding transcription factor activity"/>
    <property type="evidence" value="ECO:0007669"/>
    <property type="project" value="InterPro"/>
</dbReference>
<dbReference type="PANTHER" id="PTHR33164">
    <property type="entry name" value="TRANSCRIPTIONAL REGULATOR, MARR FAMILY"/>
    <property type="match status" value="1"/>
</dbReference>
<feature type="domain" description="HTH marR-type" evidence="2">
    <location>
        <begin position="4"/>
        <end position="136"/>
    </location>
</feature>